<dbReference type="AlphaFoldDB" id="A0A8B7ZZX2"/>
<keyword evidence="2" id="KW-1185">Reference proteome</keyword>
<dbReference type="GeneID" id="110990383"/>
<accession>A0A8B7ZZX2</accession>
<dbReference type="KEGG" id="aplc:110990383"/>
<gene>
    <name evidence="3" type="primary">LOC110990383</name>
</gene>
<dbReference type="RefSeq" id="XP_022111053.1">
    <property type="nucleotide sequence ID" value="XM_022255361.1"/>
</dbReference>
<evidence type="ECO:0000313" key="3">
    <source>
        <dbReference type="RefSeq" id="XP_022111053.1"/>
    </source>
</evidence>
<dbReference type="SUPFAM" id="SSF57302">
    <property type="entry name" value="Snake toxin-like"/>
    <property type="match status" value="1"/>
</dbReference>
<sequence>MNTLATLVILASCFAGLNALTCHSCSILDSDCSDPTDGTSYSANYSTSCATSADSCSKIVVKLDGTVTSTTRSCSSSCTQQCVSLFTIETCEYCCTTDDCNGASALTFSLATVAATILGALVVHV</sequence>
<protein>
    <submittedName>
        <fullName evidence="3">Uncharacterized protein LOC110990383</fullName>
    </submittedName>
</protein>
<proteinExistence type="predicted"/>
<reference evidence="3" key="1">
    <citation type="submission" date="2025-08" db="UniProtKB">
        <authorList>
            <consortium name="RefSeq"/>
        </authorList>
    </citation>
    <scope>IDENTIFICATION</scope>
</reference>
<dbReference type="Proteomes" id="UP000694845">
    <property type="component" value="Unplaced"/>
</dbReference>
<evidence type="ECO:0000313" key="2">
    <source>
        <dbReference type="Proteomes" id="UP000694845"/>
    </source>
</evidence>
<dbReference type="InterPro" id="IPR045860">
    <property type="entry name" value="Snake_toxin-like_sf"/>
</dbReference>
<dbReference type="OrthoDB" id="8835233at2759"/>
<dbReference type="OMA" id="FTIETCE"/>
<evidence type="ECO:0000256" key="1">
    <source>
        <dbReference type="SAM" id="SignalP"/>
    </source>
</evidence>
<feature type="signal peptide" evidence="1">
    <location>
        <begin position="1"/>
        <end position="19"/>
    </location>
</feature>
<name>A0A8B7ZZX2_ACAPL</name>
<organism evidence="2 3">
    <name type="scientific">Acanthaster planci</name>
    <name type="common">Crown-of-thorns starfish</name>
    <dbReference type="NCBI Taxonomy" id="133434"/>
    <lineage>
        <taxon>Eukaryota</taxon>
        <taxon>Metazoa</taxon>
        <taxon>Echinodermata</taxon>
        <taxon>Eleutherozoa</taxon>
        <taxon>Asterozoa</taxon>
        <taxon>Asteroidea</taxon>
        <taxon>Valvatacea</taxon>
        <taxon>Valvatida</taxon>
        <taxon>Acanthasteridae</taxon>
        <taxon>Acanthaster</taxon>
    </lineage>
</organism>
<feature type="chain" id="PRO_5034215138" evidence="1">
    <location>
        <begin position="20"/>
        <end position="125"/>
    </location>
</feature>
<keyword evidence="1" id="KW-0732">Signal</keyword>